<evidence type="ECO:0000313" key="2">
    <source>
        <dbReference type="Proteomes" id="UP001148737"/>
    </source>
</evidence>
<reference evidence="1" key="1">
    <citation type="submission" date="2022-07" db="EMBL/GenBank/DDBJ databases">
        <title>Genome Sequence of Lecanicillium saksenae.</title>
        <authorList>
            <person name="Buettner E."/>
        </authorList>
    </citation>
    <scope>NUCLEOTIDE SEQUENCE</scope>
    <source>
        <strain evidence="1">VT-O1</strain>
    </source>
</reference>
<keyword evidence="2" id="KW-1185">Reference proteome</keyword>
<gene>
    <name evidence="1" type="ORF">NLG97_g6582</name>
</gene>
<sequence>MCRADYYIRQYCCEHNAYIHRTNVEIQGCGGCGIFVGGLVRTIIYEDYPCDLCQKYMFWVPWNGMWLTVKLCQTTVKDGFVTGKETRPTRHTVAMCAELISVTPYLCHHVACEGSYMRPLNNCDGCGDIKQTSLRKEPGPPTTPCKTCCDNGSWVMHEKTWMKRRESKVWAMIEEYAQEANRSVEALMVQNPTGQRLRSAEEARDRVTTIFERQRAGEQRPREDTQATVDVQMARETRGSSEPEEGAETAQSGTGAPGQDVENQGIA</sequence>
<comment type="caution">
    <text evidence="1">The sequence shown here is derived from an EMBL/GenBank/DDBJ whole genome shotgun (WGS) entry which is preliminary data.</text>
</comment>
<protein>
    <submittedName>
        <fullName evidence="1">Uncharacterized protein</fullName>
    </submittedName>
</protein>
<accession>A0ACC1QPC2</accession>
<dbReference type="EMBL" id="JANAKD010000891">
    <property type="protein sequence ID" value="KAJ3486580.1"/>
    <property type="molecule type" value="Genomic_DNA"/>
</dbReference>
<evidence type="ECO:0000313" key="1">
    <source>
        <dbReference type="EMBL" id="KAJ3486580.1"/>
    </source>
</evidence>
<proteinExistence type="predicted"/>
<name>A0ACC1QPC2_9HYPO</name>
<organism evidence="1 2">
    <name type="scientific">Lecanicillium saksenae</name>
    <dbReference type="NCBI Taxonomy" id="468837"/>
    <lineage>
        <taxon>Eukaryota</taxon>
        <taxon>Fungi</taxon>
        <taxon>Dikarya</taxon>
        <taxon>Ascomycota</taxon>
        <taxon>Pezizomycotina</taxon>
        <taxon>Sordariomycetes</taxon>
        <taxon>Hypocreomycetidae</taxon>
        <taxon>Hypocreales</taxon>
        <taxon>Cordycipitaceae</taxon>
        <taxon>Lecanicillium</taxon>
    </lineage>
</organism>
<dbReference type="Proteomes" id="UP001148737">
    <property type="component" value="Unassembled WGS sequence"/>
</dbReference>